<dbReference type="InterPro" id="IPR056613">
    <property type="entry name" value="DUF7287"/>
</dbReference>
<gene>
    <name evidence="2" type="ORF">GRX01_08690</name>
</gene>
<dbReference type="Pfam" id="PF23958">
    <property type="entry name" value="DUF7287"/>
    <property type="match status" value="1"/>
</dbReference>
<name>A0A6B0SXP9_9EURY</name>
<evidence type="ECO:0000256" key="1">
    <source>
        <dbReference type="SAM" id="Phobius"/>
    </source>
</evidence>
<keyword evidence="1" id="KW-1133">Transmembrane helix</keyword>
<dbReference type="EMBL" id="WUUS01000005">
    <property type="protein sequence ID" value="MXR41413.1"/>
    <property type="molecule type" value="Genomic_DNA"/>
</dbReference>
<proteinExistence type="predicted"/>
<keyword evidence="3" id="KW-1185">Reference proteome</keyword>
<dbReference type="OrthoDB" id="125215at2157"/>
<protein>
    <submittedName>
        <fullName evidence="2">Uncharacterized protein</fullName>
    </submittedName>
</protein>
<evidence type="ECO:0000313" key="3">
    <source>
        <dbReference type="Proteomes" id="UP000437065"/>
    </source>
</evidence>
<keyword evidence="1" id="KW-0812">Transmembrane</keyword>
<dbReference type="AlphaFoldDB" id="A0A6B0SXP9"/>
<comment type="caution">
    <text evidence="2">The sequence shown here is derived from an EMBL/GenBank/DDBJ whole genome shotgun (WGS) entry which is preliminary data.</text>
</comment>
<sequence length="177" mass="18485">MSDDRGASTGAAPGRVAGRDRGQTTIDYAIGVSVFLLVVAFVFAFVPSLIAPFTDDATDGVVVADRAADRLTRDLLVADPTRPAVLDADCTVGFFDDGVTADDCRYDANASDLDAALGIGSPTRSVNVTIVDGSGSRTLDGTELAVGPDPSSGSDVSVSRRAVLLDDRDWTLFVRVW</sequence>
<reference evidence="2 3" key="1">
    <citation type="submission" date="2019-12" db="EMBL/GenBank/DDBJ databases">
        <title>Isolation and characterization of three novel carbon monoxide-oxidizing members of Halobacteria from salione crusts and soils.</title>
        <authorList>
            <person name="Myers M.R."/>
            <person name="King G.M."/>
        </authorList>
    </citation>
    <scope>NUCLEOTIDE SEQUENCE [LARGE SCALE GENOMIC DNA]</scope>
    <source>
        <strain evidence="2 3">WSA2</strain>
    </source>
</reference>
<evidence type="ECO:0000313" key="2">
    <source>
        <dbReference type="EMBL" id="MXR41413.1"/>
    </source>
</evidence>
<dbReference type="RefSeq" id="WP_159665825.1">
    <property type="nucleotide sequence ID" value="NZ_WUUS01000005.1"/>
</dbReference>
<keyword evidence="1" id="KW-0472">Membrane</keyword>
<dbReference type="Proteomes" id="UP000437065">
    <property type="component" value="Unassembled WGS sequence"/>
</dbReference>
<feature type="transmembrane region" description="Helical" evidence="1">
    <location>
        <begin position="28"/>
        <end position="50"/>
    </location>
</feature>
<organism evidence="2 3">
    <name type="scientific">Halobaculum saliterrae</name>
    <dbReference type="NCBI Taxonomy" id="2073113"/>
    <lineage>
        <taxon>Archaea</taxon>
        <taxon>Methanobacteriati</taxon>
        <taxon>Methanobacteriota</taxon>
        <taxon>Stenosarchaea group</taxon>
        <taxon>Halobacteria</taxon>
        <taxon>Halobacteriales</taxon>
        <taxon>Haloferacaceae</taxon>
        <taxon>Halobaculum</taxon>
    </lineage>
</organism>
<accession>A0A6B0SXP9</accession>